<name>A0A833L1B5_UNCSA</name>
<dbReference type="EMBL" id="WPAF01000008">
    <property type="protein sequence ID" value="KAF0134410.1"/>
    <property type="molecule type" value="Genomic_DNA"/>
</dbReference>
<dbReference type="SUPFAM" id="SSF143100">
    <property type="entry name" value="TTHA1013/TTHA0281-like"/>
    <property type="match status" value="1"/>
</dbReference>
<dbReference type="Pfam" id="PF15919">
    <property type="entry name" value="HicB_lk_antitox"/>
    <property type="match status" value="1"/>
</dbReference>
<dbReference type="InterPro" id="IPR051404">
    <property type="entry name" value="TA_system_antitoxin"/>
</dbReference>
<evidence type="ECO:0000313" key="2">
    <source>
        <dbReference type="EMBL" id="KAF0134410.1"/>
    </source>
</evidence>
<protein>
    <recommendedName>
        <fullName evidence="1">HicB-like antitoxin of toxin-antitoxin system domain-containing protein</fullName>
    </recommendedName>
</protein>
<evidence type="ECO:0000259" key="1">
    <source>
        <dbReference type="Pfam" id="PF15919"/>
    </source>
</evidence>
<dbReference type="Gene3D" id="3.30.160.250">
    <property type="match status" value="1"/>
</dbReference>
<dbReference type="AlphaFoldDB" id="A0A833L1B5"/>
<gene>
    <name evidence="2" type="ORF">FD145_635</name>
</gene>
<dbReference type="PANTHER" id="PTHR34504:SF4">
    <property type="entry name" value="ANTITOXIN HICB"/>
    <property type="match status" value="1"/>
</dbReference>
<dbReference type="Proteomes" id="UP000488506">
    <property type="component" value="Unassembled WGS sequence"/>
</dbReference>
<sequence length="77" mass="8433">MVEFKVILEKEKDGGYSVHCPAIKGCHSQGDSIEEAVKNIKEAIEGCLEAMNAKALKVKEKYHHPLIRNLKVAVSGA</sequence>
<proteinExistence type="predicted"/>
<reference evidence="2 3" key="1">
    <citation type="submission" date="2019-12" db="EMBL/GenBank/DDBJ databases">
        <authorList>
            <person name="Wolfe R."/>
            <person name="Danczak R."/>
            <person name="Wilkins M."/>
        </authorList>
    </citation>
    <scope>NUCLEOTIDE SEQUENCE [LARGE SCALE GENOMIC DNA]</scope>
    <source>
        <strain evidence="2">X2_MaxBin.013</strain>
    </source>
</reference>
<evidence type="ECO:0000313" key="3">
    <source>
        <dbReference type="Proteomes" id="UP000488506"/>
    </source>
</evidence>
<dbReference type="PANTHER" id="PTHR34504">
    <property type="entry name" value="ANTITOXIN HICB"/>
    <property type="match status" value="1"/>
</dbReference>
<feature type="domain" description="HicB-like antitoxin of toxin-antitoxin system" evidence="1">
    <location>
        <begin position="4"/>
        <end position="58"/>
    </location>
</feature>
<dbReference type="InterPro" id="IPR035069">
    <property type="entry name" value="TTHA1013/TTHA0281-like"/>
</dbReference>
<comment type="caution">
    <text evidence="2">The sequence shown here is derived from an EMBL/GenBank/DDBJ whole genome shotgun (WGS) entry which is preliminary data.</text>
</comment>
<dbReference type="InterPro" id="IPR031807">
    <property type="entry name" value="HicB-like"/>
</dbReference>
<accession>A0A833L1B5</accession>
<organism evidence="2 3">
    <name type="scientific">Candidatus Saganbacteria bacterium</name>
    <dbReference type="NCBI Taxonomy" id="2575572"/>
    <lineage>
        <taxon>Bacteria</taxon>
        <taxon>Bacillati</taxon>
        <taxon>Saganbacteria</taxon>
    </lineage>
</organism>